<comment type="caution">
    <text evidence="1">The sequence shown here is derived from an EMBL/GenBank/DDBJ whole genome shotgun (WGS) entry which is preliminary data.</text>
</comment>
<organism evidence="1 2">
    <name type="scientific">Dyadobacter chenwenxiniae</name>
    <dbReference type="NCBI Taxonomy" id="2906456"/>
    <lineage>
        <taxon>Bacteria</taxon>
        <taxon>Pseudomonadati</taxon>
        <taxon>Bacteroidota</taxon>
        <taxon>Cytophagia</taxon>
        <taxon>Cytophagales</taxon>
        <taxon>Spirosomataceae</taxon>
        <taxon>Dyadobacter</taxon>
    </lineage>
</organism>
<gene>
    <name evidence="1" type="ORF">LXM26_00420</name>
</gene>
<accession>A0A9X1TCC8</accession>
<dbReference type="InterPro" id="IPR053745">
    <property type="entry name" value="Viral_Tail_Comp_sf"/>
</dbReference>
<keyword evidence="2" id="KW-1185">Reference proteome</keyword>
<evidence type="ECO:0000313" key="1">
    <source>
        <dbReference type="EMBL" id="MCF0059937.1"/>
    </source>
</evidence>
<reference evidence="1" key="1">
    <citation type="submission" date="2021-12" db="EMBL/GenBank/DDBJ databases">
        <title>Novel species in genus Dyadobacter.</title>
        <authorList>
            <person name="Ma C."/>
        </authorList>
    </citation>
    <scope>NUCLEOTIDE SEQUENCE</scope>
    <source>
        <strain evidence="1">LJ419</strain>
    </source>
</reference>
<name>A0A9X1TCC8_9BACT</name>
<dbReference type="Gene3D" id="3.30.2000.30">
    <property type="match status" value="1"/>
</dbReference>
<dbReference type="AlphaFoldDB" id="A0A9X1TCC8"/>
<dbReference type="RefSeq" id="WP_234652238.1">
    <property type="nucleotide sequence ID" value="NZ_CP094997.1"/>
</dbReference>
<sequence>MKDVVLPLRVGYLALLDNIVVEGREIQAFDLQADSGVEPPYIVIEGIFQISNNTKDSFGGEVTVDILVYNEFKGDFGGRETTDKITDEILTRVIPVPGRSGVAASGFNVYMAKLVGSNDEMNYANTGRKYRKRITIEHLVEQL</sequence>
<evidence type="ECO:0008006" key="3">
    <source>
        <dbReference type="Google" id="ProtNLM"/>
    </source>
</evidence>
<dbReference type="EMBL" id="JAJTTC010000001">
    <property type="protein sequence ID" value="MCF0059937.1"/>
    <property type="molecule type" value="Genomic_DNA"/>
</dbReference>
<proteinExistence type="predicted"/>
<dbReference type="Proteomes" id="UP001139000">
    <property type="component" value="Unassembled WGS sequence"/>
</dbReference>
<evidence type="ECO:0000313" key="2">
    <source>
        <dbReference type="Proteomes" id="UP001139000"/>
    </source>
</evidence>
<protein>
    <recommendedName>
        <fullName evidence="3">DUF3168 domain-containing protein</fullName>
    </recommendedName>
</protein>